<dbReference type="AlphaFoldDB" id="A0A448X0T8"/>
<proteinExistence type="predicted"/>
<protein>
    <submittedName>
        <fullName evidence="1">Uncharacterized protein</fullName>
    </submittedName>
</protein>
<name>A0A448X0T8_9PLAT</name>
<dbReference type="EMBL" id="CAAALY010071871">
    <property type="protein sequence ID" value="VEL25133.1"/>
    <property type="molecule type" value="Genomic_DNA"/>
</dbReference>
<dbReference type="Proteomes" id="UP000784294">
    <property type="component" value="Unassembled WGS sequence"/>
</dbReference>
<keyword evidence="2" id="KW-1185">Reference proteome</keyword>
<organism evidence="1 2">
    <name type="scientific">Protopolystoma xenopodis</name>
    <dbReference type="NCBI Taxonomy" id="117903"/>
    <lineage>
        <taxon>Eukaryota</taxon>
        <taxon>Metazoa</taxon>
        <taxon>Spiralia</taxon>
        <taxon>Lophotrochozoa</taxon>
        <taxon>Platyhelminthes</taxon>
        <taxon>Monogenea</taxon>
        <taxon>Polyopisthocotylea</taxon>
        <taxon>Polystomatidea</taxon>
        <taxon>Polystomatidae</taxon>
        <taxon>Protopolystoma</taxon>
    </lineage>
</organism>
<reference evidence="1" key="1">
    <citation type="submission" date="2018-11" db="EMBL/GenBank/DDBJ databases">
        <authorList>
            <consortium name="Pathogen Informatics"/>
        </authorList>
    </citation>
    <scope>NUCLEOTIDE SEQUENCE</scope>
</reference>
<sequence length="73" mass="8006">MTPIPPEFVIVPSALVPPPQAPPFNFIPPHTTTGLQHLWPSMVANLPLPTETAVLRYPWHCHTPLALSDPVPN</sequence>
<gene>
    <name evidence="1" type="ORF">PXEA_LOCUS18573</name>
</gene>
<evidence type="ECO:0000313" key="2">
    <source>
        <dbReference type="Proteomes" id="UP000784294"/>
    </source>
</evidence>
<evidence type="ECO:0000313" key="1">
    <source>
        <dbReference type="EMBL" id="VEL25133.1"/>
    </source>
</evidence>
<comment type="caution">
    <text evidence="1">The sequence shown here is derived from an EMBL/GenBank/DDBJ whole genome shotgun (WGS) entry which is preliminary data.</text>
</comment>
<accession>A0A448X0T8</accession>